<dbReference type="Pfam" id="PF12017">
    <property type="entry name" value="Tnp_P_element"/>
    <property type="match status" value="1"/>
</dbReference>
<feature type="domain" description="THAP9-like helix-turn-helix" evidence="1">
    <location>
        <begin position="14"/>
        <end position="60"/>
    </location>
</feature>
<evidence type="ECO:0008006" key="5">
    <source>
        <dbReference type="Google" id="ProtNLM"/>
    </source>
</evidence>
<evidence type="ECO:0000313" key="4">
    <source>
        <dbReference type="Proteomes" id="UP000494256"/>
    </source>
</evidence>
<dbReference type="Proteomes" id="UP000494256">
    <property type="component" value="Unassembled WGS sequence"/>
</dbReference>
<dbReference type="InterPro" id="IPR048365">
    <property type="entry name" value="TNP-like_RNaseH_N"/>
</dbReference>
<evidence type="ECO:0000259" key="2">
    <source>
        <dbReference type="Pfam" id="PF21787"/>
    </source>
</evidence>
<evidence type="ECO:0000313" key="3">
    <source>
        <dbReference type="EMBL" id="CAB3241659.1"/>
    </source>
</evidence>
<dbReference type="AlphaFoldDB" id="A0A8S1A807"/>
<name>A0A8S1A807_ARCPL</name>
<dbReference type="InterPro" id="IPR021896">
    <property type="entry name" value="THAP9-like_HTH"/>
</dbReference>
<feature type="domain" description="Transposable element P transposase-like RNase H" evidence="2">
    <location>
        <begin position="67"/>
        <end position="187"/>
    </location>
</feature>
<dbReference type="EMBL" id="CADEBD010000311">
    <property type="protein sequence ID" value="CAB3241659.1"/>
    <property type="molecule type" value="Genomic_DNA"/>
</dbReference>
<protein>
    <recommendedName>
        <fullName evidence="5">Transposase</fullName>
    </recommendedName>
</protein>
<gene>
    <name evidence="3" type="ORF">APLA_LOCUS9559</name>
</gene>
<reference evidence="3 4" key="1">
    <citation type="submission" date="2020-04" db="EMBL/GenBank/DDBJ databases">
        <authorList>
            <person name="Wallbank WR R."/>
            <person name="Pardo Diaz C."/>
            <person name="Kozak K."/>
            <person name="Martin S."/>
            <person name="Jiggins C."/>
            <person name="Moest M."/>
            <person name="Warren A I."/>
            <person name="Byers J.R.P. K."/>
            <person name="Montejo-Kovacevich G."/>
            <person name="Yen C E."/>
        </authorList>
    </citation>
    <scope>NUCLEOTIDE SEQUENCE [LARGE SCALE GENOMIC DNA]</scope>
</reference>
<evidence type="ECO:0000259" key="1">
    <source>
        <dbReference type="Pfam" id="PF12017"/>
    </source>
</evidence>
<accession>A0A8S1A807</accession>
<organism evidence="3 4">
    <name type="scientific">Arctia plantaginis</name>
    <name type="common">Wood tiger moth</name>
    <name type="synonym">Phalaena plantaginis</name>
    <dbReference type="NCBI Taxonomy" id="874455"/>
    <lineage>
        <taxon>Eukaryota</taxon>
        <taxon>Metazoa</taxon>
        <taxon>Ecdysozoa</taxon>
        <taxon>Arthropoda</taxon>
        <taxon>Hexapoda</taxon>
        <taxon>Insecta</taxon>
        <taxon>Pterygota</taxon>
        <taxon>Neoptera</taxon>
        <taxon>Endopterygota</taxon>
        <taxon>Lepidoptera</taxon>
        <taxon>Glossata</taxon>
        <taxon>Ditrysia</taxon>
        <taxon>Noctuoidea</taxon>
        <taxon>Erebidae</taxon>
        <taxon>Arctiinae</taxon>
        <taxon>Arctia</taxon>
    </lineage>
</organism>
<proteinExistence type="predicted"/>
<comment type="caution">
    <text evidence="3">The sequence shown here is derived from an EMBL/GenBank/DDBJ whole genome shotgun (WGS) entry which is preliminary data.</text>
</comment>
<sequence length="192" mass="21643">MVTVDLFNNLNRKKLKKTIKYTPAIKKFCLTLNYYAPKAYDYVRQTFNTCLPRPKTLSKWYGHIKGDPGFTEESFQALKAKAQLSHHRLICSLKFDEVAIRRQKIWDGKKYIGLEDMGAGAEEGAGLASQALVFLIVGINHRFKLPLGYCLINSLTGEQKANLIKICLTKCSESDIDVVSMTCDGHTAILLH</sequence>
<dbReference type="Pfam" id="PF21787">
    <property type="entry name" value="TNP-like_RNaseH_N"/>
    <property type="match status" value="1"/>
</dbReference>
<dbReference type="OrthoDB" id="9979716at2759"/>